<sequence>MPYVVTNIAAVYQSNEKDHGPGAADMLEAYLNAAEKNGYQLVNVVGEHDFVEAGGTVRASVAPLLVLHRHPAQT</sequence>
<accession>A0ABN2WLQ2</accession>
<evidence type="ECO:0000313" key="1">
    <source>
        <dbReference type="EMBL" id="GAA2093991.1"/>
    </source>
</evidence>
<protein>
    <submittedName>
        <fullName evidence="1">Uncharacterized protein</fullName>
    </submittedName>
</protein>
<dbReference type="RefSeq" id="WP_231252758.1">
    <property type="nucleotide sequence ID" value="NZ_BAAAMQ010000003.1"/>
</dbReference>
<gene>
    <name evidence="1" type="ORF">GCM10009726_00630</name>
</gene>
<keyword evidence="2" id="KW-1185">Reference proteome</keyword>
<name>A0ABN2WLQ2_9ACTN</name>
<dbReference type="EMBL" id="BAAAMQ010000003">
    <property type="protein sequence ID" value="GAA2093991.1"/>
    <property type="molecule type" value="Genomic_DNA"/>
</dbReference>
<proteinExistence type="predicted"/>
<comment type="caution">
    <text evidence="1">The sequence shown here is derived from an EMBL/GenBank/DDBJ whole genome shotgun (WGS) entry which is preliminary data.</text>
</comment>
<organism evidence="1 2">
    <name type="scientific">Nocardioides furvisabuli</name>
    <dbReference type="NCBI Taxonomy" id="375542"/>
    <lineage>
        <taxon>Bacteria</taxon>
        <taxon>Bacillati</taxon>
        <taxon>Actinomycetota</taxon>
        <taxon>Actinomycetes</taxon>
        <taxon>Propionibacteriales</taxon>
        <taxon>Nocardioidaceae</taxon>
        <taxon>Nocardioides</taxon>
    </lineage>
</organism>
<reference evidence="1 2" key="1">
    <citation type="journal article" date="2019" name="Int. J. Syst. Evol. Microbiol.">
        <title>The Global Catalogue of Microorganisms (GCM) 10K type strain sequencing project: providing services to taxonomists for standard genome sequencing and annotation.</title>
        <authorList>
            <consortium name="The Broad Institute Genomics Platform"/>
            <consortium name="The Broad Institute Genome Sequencing Center for Infectious Disease"/>
            <person name="Wu L."/>
            <person name="Ma J."/>
        </authorList>
    </citation>
    <scope>NUCLEOTIDE SEQUENCE [LARGE SCALE GENOMIC DNA]</scope>
    <source>
        <strain evidence="1 2">JCM 13813</strain>
    </source>
</reference>
<evidence type="ECO:0000313" key="2">
    <source>
        <dbReference type="Proteomes" id="UP001501161"/>
    </source>
</evidence>
<dbReference type="Proteomes" id="UP001501161">
    <property type="component" value="Unassembled WGS sequence"/>
</dbReference>